<dbReference type="Gene3D" id="3.40.50.720">
    <property type="entry name" value="NAD(P)-binding Rossmann-like Domain"/>
    <property type="match status" value="1"/>
</dbReference>
<evidence type="ECO:0000256" key="2">
    <source>
        <dbReference type="ARBA" id="ARBA00022857"/>
    </source>
</evidence>
<dbReference type="EMBL" id="RSCD01000004">
    <property type="protein sequence ID" value="RSH93294.1"/>
    <property type="molecule type" value="Genomic_DNA"/>
</dbReference>
<gene>
    <name evidence="4" type="ORF">EHS25_007648</name>
</gene>
<proteinExistence type="inferred from homology"/>
<comment type="similarity">
    <text evidence="1">Belongs to the short-chain dehydrogenases/reductases (SDR) family.</text>
</comment>
<dbReference type="Proteomes" id="UP000279259">
    <property type="component" value="Unassembled WGS sequence"/>
</dbReference>
<dbReference type="CDD" id="cd05233">
    <property type="entry name" value="SDR_c"/>
    <property type="match status" value="1"/>
</dbReference>
<dbReference type="PRINTS" id="PR00080">
    <property type="entry name" value="SDRFAMILY"/>
</dbReference>
<keyword evidence="5" id="KW-1185">Reference proteome</keyword>
<dbReference type="InterPro" id="IPR002347">
    <property type="entry name" value="SDR_fam"/>
</dbReference>
<keyword evidence="2" id="KW-0521">NADP</keyword>
<evidence type="ECO:0000256" key="3">
    <source>
        <dbReference type="ARBA" id="ARBA00023002"/>
    </source>
</evidence>
<comment type="caution">
    <text evidence="4">The sequence shown here is derived from an EMBL/GenBank/DDBJ whole genome shotgun (WGS) entry which is preliminary data.</text>
</comment>
<accession>A0A427YQA4</accession>
<evidence type="ECO:0000313" key="5">
    <source>
        <dbReference type="Proteomes" id="UP000279259"/>
    </source>
</evidence>
<dbReference type="OrthoDB" id="3819888at2759"/>
<dbReference type="SUPFAM" id="SSF51735">
    <property type="entry name" value="NAD(P)-binding Rossmann-fold domains"/>
    <property type="match status" value="1"/>
</dbReference>
<dbReference type="AlphaFoldDB" id="A0A427YQA4"/>
<dbReference type="PANTHER" id="PTHR43618:SF4">
    <property type="entry name" value="SHORT CHAIN DEHYDROGENASE_REDUCTASE FAMILY (AFU_ORTHOLOGUE AFUA_7G04540)"/>
    <property type="match status" value="1"/>
</dbReference>
<evidence type="ECO:0000256" key="1">
    <source>
        <dbReference type="ARBA" id="ARBA00006484"/>
    </source>
</evidence>
<dbReference type="GO" id="GO:0016491">
    <property type="term" value="F:oxidoreductase activity"/>
    <property type="evidence" value="ECO:0007669"/>
    <property type="project" value="UniProtKB-KW"/>
</dbReference>
<dbReference type="PANTHER" id="PTHR43618">
    <property type="entry name" value="7-ALPHA-HYDROXYSTEROID DEHYDROGENASE"/>
    <property type="match status" value="1"/>
</dbReference>
<name>A0A427YQA4_9TREE</name>
<reference evidence="4 5" key="1">
    <citation type="submission" date="2018-11" db="EMBL/GenBank/DDBJ databases">
        <title>Genome sequence of Saitozyma podzolica DSM 27192.</title>
        <authorList>
            <person name="Aliyu H."/>
            <person name="Gorte O."/>
            <person name="Ochsenreither K."/>
        </authorList>
    </citation>
    <scope>NUCLEOTIDE SEQUENCE [LARGE SCALE GENOMIC DNA]</scope>
    <source>
        <strain evidence="4 5">DSM 27192</strain>
    </source>
</reference>
<organism evidence="4 5">
    <name type="scientific">Saitozyma podzolica</name>
    <dbReference type="NCBI Taxonomy" id="1890683"/>
    <lineage>
        <taxon>Eukaryota</taxon>
        <taxon>Fungi</taxon>
        <taxon>Dikarya</taxon>
        <taxon>Basidiomycota</taxon>
        <taxon>Agaricomycotina</taxon>
        <taxon>Tremellomycetes</taxon>
        <taxon>Tremellales</taxon>
        <taxon>Trimorphomycetaceae</taxon>
        <taxon>Saitozyma</taxon>
    </lineage>
</organism>
<keyword evidence="3" id="KW-0560">Oxidoreductase</keyword>
<protein>
    <submittedName>
        <fullName evidence="4">Uncharacterized protein</fullName>
    </submittedName>
</protein>
<sequence>MDPSTYKTSELFSVRGKVCIVTGAGSGIGKGMAGALAINGATVVICGRRQDVLDATAKELNVAADESGAGGKVIAIQADVATKQGVVDFYDKCKDVIHKLDFLVNNAGFSSNWKVTTSLADVEHLEEKLWSIDDIDWVNMTAVHVAGPYYLAVKFIPLFKASNDPSICNITSLATVFLNRAVCEFSYAQSKAAEAHMTRLMAAGLSPLGFRVNSVTPGLFKSELTTTPNGELYPVMERQLENIPNGRAGTWEEMAGPVMLFATPAGAYLNGSNILIDGGWSMNASAKDV</sequence>
<dbReference type="InterPro" id="IPR036291">
    <property type="entry name" value="NAD(P)-bd_dom_sf"/>
</dbReference>
<dbReference type="Pfam" id="PF13561">
    <property type="entry name" value="adh_short_C2"/>
    <property type="match status" value="1"/>
</dbReference>
<dbReference type="PRINTS" id="PR00081">
    <property type="entry name" value="GDHRDH"/>
</dbReference>
<dbReference type="STRING" id="1890683.A0A427YQA4"/>
<evidence type="ECO:0000313" key="4">
    <source>
        <dbReference type="EMBL" id="RSH93294.1"/>
    </source>
</evidence>
<dbReference type="InterPro" id="IPR052178">
    <property type="entry name" value="Sec_Metab_Biosynth_SDR"/>
</dbReference>